<protein>
    <submittedName>
        <fullName evidence="1">Uncharacterized protein</fullName>
    </submittedName>
</protein>
<evidence type="ECO:0000313" key="2">
    <source>
        <dbReference type="Proteomes" id="UP001302602"/>
    </source>
</evidence>
<sequence length="94" mass="9984">MAKGLALELDTLLSQDTQPGRASAAMERVMSTFPASQLLLTRNAAVTWRVVGMVASAVCEIQKLVTRLALVKGTACISLAIRTSSDELCARSFA</sequence>
<dbReference type="EMBL" id="MU853270">
    <property type="protein sequence ID" value="KAK4118366.1"/>
    <property type="molecule type" value="Genomic_DNA"/>
</dbReference>
<gene>
    <name evidence="1" type="ORF">N657DRAFT_651343</name>
</gene>
<comment type="caution">
    <text evidence="1">The sequence shown here is derived from an EMBL/GenBank/DDBJ whole genome shotgun (WGS) entry which is preliminary data.</text>
</comment>
<reference evidence="1" key="2">
    <citation type="submission" date="2023-05" db="EMBL/GenBank/DDBJ databases">
        <authorList>
            <consortium name="Lawrence Berkeley National Laboratory"/>
            <person name="Steindorff A."/>
            <person name="Hensen N."/>
            <person name="Bonometti L."/>
            <person name="Westerberg I."/>
            <person name="Brannstrom I.O."/>
            <person name="Guillou S."/>
            <person name="Cros-Aarteil S."/>
            <person name="Calhoun S."/>
            <person name="Haridas S."/>
            <person name="Kuo A."/>
            <person name="Mondo S."/>
            <person name="Pangilinan J."/>
            <person name="Riley R."/>
            <person name="Labutti K."/>
            <person name="Andreopoulos B."/>
            <person name="Lipzen A."/>
            <person name="Chen C."/>
            <person name="Yanf M."/>
            <person name="Daum C."/>
            <person name="Ng V."/>
            <person name="Clum A."/>
            <person name="Ohm R."/>
            <person name="Martin F."/>
            <person name="Silar P."/>
            <person name="Natvig D."/>
            <person name="Lalanne C."/>
            <person name="Gautier V."/>
            <person name="Ament-Velasquez S.L."/>
            <person name="Kruys A."/>
            <person name="Hutchinson M.I."/>
            <person name="Powell A.J."/>
            <person name="Barry K."/>
            <person name="Miller A.N."/>
            <person name="Grigoriev I.V."/>
            <person name="Debuchy R."/>
            <person name="Gladieux P."/>
            <person name="Thoren M.H."/>
            <person name="Johannesson H."/>
        </authorList>
    </citation>
    <scope>NUCLEOTIDE SEQUENCE</scope>
    <source>
        <strain evidence="1">CBS 731.68</strain>
    </source>
</reference>
<proteinExistence type="predicted"/>
<dbReference type="RefSeq" id="XP_062642139.1">
    <property type="nucleotide sequence ID" value="XM_062794150.1"/>
</dbReference>
<accession>A0AAN6TQN5</accession>
<dbReference type="AlphaFoldDB" id="A0AAN6TQN5"/>
<evidence type="ECO:0000313" key="1">
    <source>
        <dbReference type="EMBL" id="KAK4118366.1"/>
    </source>
</evidence>
<name>A0AAN6TQN5_9PEZI</name>
<dbReference type="GeneID" id="87830919"/>
<dbReference type="Proteomes" id="UP001302602">
    <property type="component" value="Unassembled WGS sequence"/>
</dbReference>
<reference evidence="1" key="1">
    <citation type="journal article" date="2023" name="Mol. Phylogenet. Evol.">
        <title>Genome-scale phylogeny and comparative genomics of the fungal order Sordariales.</title>
        <authorList>
            <person name="Hensen N."/>
            <person name="Bonometti L."/>
            <person name="Westerberg I."/>
            <person name="Brannstrom I.O."/>
            <person name="Guillou S."/>
            <person name="Cros-Aarteil S."/>
            <person name="Calhoun S."/>
            <person name="Haridas S."/>
            <person name="Kuo A."/>
            <person name="Mondo S."/>
            <person name="Pangilinan J."/>
            <person name="Riley R."/>
            <person name="LaButti K."/>
            <person name="Andreopoulos B."/>
            <person name="Lipzen A."/>
            <person name="Chen C."/>
            <person name="Yan M."/>
            <person name="Daum C."/>
            <person name="Ng V."/>
            <person name="Clum A."/>
            <person name="Steindorff A."/>
            <person name="Ohm R.A."/>
            <person name="Martin F."/>
            <person name="Silar P."/>
            <person name="Natvig D.O."/>
            <person name="Lalanne C."/>
            <person name="Gautier V."/>
            <person name="Ament-Velasquez S.L."/>
            <person name="Kruys A."/>
            <person name="Hutchinson M.I."/>
            <person name="Powell A.J."/>
            <person name="Barry K."/>
            <person name="Miller A.N."/>
            <person name="Grigoriev I.V."/>
            <person name="Debuchy R."/>
            <person name="Gladieux P."/>
            <person name="Hiltunen Thoren M."/>
            <person name="Johannesson H."/>
        </authorList>
    </citation>
    <scope>NUCLEOTIDE SEQUENCE</scope>
    <source>
        <strain evidence="1">CBS 731.68</strain>
    </source>
</reference>
<organism evidence="1 2">
    <name type="scientific">Parathielavia appendiculata</name>
    <dbReference type="NCBI Taxonomy" id="2587402"/>
    <lineage>
        <taxon>Eukaryota</taxon>
        <taxon>Fungi</taxon>
        <taxon>Dikarya</taxon>
        <taxon>Ascomycota</taxon>
        <taxon>Pezizomycotina</taxon>
        <taxon>Sordariomycetes</taxon>
        <taxon>Sordariomycetidae</taxon>
        <taxon>Sordariales</taxon>
        <taxon>Chaetomiaceae</taxon>
        <taxon>Parathielavia</taxon>
    </lineage>
</organism>
<keyword evidence="2" id="KW-1185">Reference proteome</keyword>